<proteinExistence type="predicted"/>
<reference evidence="2 3" key="1">
    <citation type="submission" date="2024-07" db="EMBL/GenBank/DDBJ databases">
        <title>Section-level genome sequencing and comparative genomics of Aspergillus sections Usti and Cavernicolus.</title>
        <authorList>
            <consortium name="Lawrence Berkeley National Laboratory"/>
            <person name="Nybo J.L."/>
            <person name="Vesth T.C."/>
            <person name="Theobald S."/>
            <person name="Frisvad J.C."/>
            <person name="Larsen T.O."/>
            <person name="Kjaerboelling I."/>
            <person name="Rothschild-Mancinelli K."/>
            <person name="Lyhne E.K."/>
            <person name="Kogle M.E."/>
            <person name="Barry K."/>
            <person name="Clum A."/>
            <person name="Na H."/>
            <person name="Ledsgaard L."/>
            <person name="Lin J."/>
            <person name="Lipzen A."/>
            <person name="Kuo A."/>
            <person name="Riley R."/>
            <person name="Mondo S."/>
            <person name="Labutti K."/>
            <person name="Haridas S."/>
            <person name="Pangalinan J."/>
            <person name="Salamov A.A."/>
            <person name="Simmons B.A."/>
            <person name="Magnuson J.K."/>
            <person name="Chen J."/>
            <person name="Drula E."/>
            <person name="Henrissat B."/>
            <person name="Wiebenga A."/>
            <person name="Lubbers R.J."/>
            <person name="Gomes A.C."/>
            <person name="Makela M.R."/>
            <person name="Stajich J."/>
            <person name="Grigoriev I.V."/>
            <person name="Mortensen U.H."/>
            <person name="De Vries R.P."/>
            <person name="Baker S.E."/>
            <person name="Andersen M.R."/>
        </authorList>
    </citation>
    <scope>NUCLEOTIDE SEQUENCE [LARGE SCALE GENOMIC DNA]</scope>
    <source>
        <strain evidence="2 3">CBS 588.65</strain>
    </source>
</reference>
<evidence type="ECO:0000313" key="3">
    <source>
        <dbReference type="Proteomes" id="UP001610334"/>
    </source>
</evidence>
<feature type="transmembrane region" description="Helical" evidence="1">
    <location>
        <begin position="377"/>
        <end position="397"/>
    </location>
</feature>
<sequence length="517" mass="58035">MDPLSILSSIIDIFHVISPKAQSFNFRHGDPWMGTCIKGQYLGILNLSFNLTTATVRVKRWCGETPLKDELTTLPAHGGPSSCQIYLAHGLETSTDFKAHIEMLTGEDFSDFANSTASTARSSLSRRLECDQMPWWYSNIYAMCTADDLEMYRLFRDGPLDGHIRSNMKIRFFWDKDGNMTCFILCNAVHATYRGLNNEALFPIEEELDLFVGALLDLDPTYAPIQAKAKDRVTQQRLVMLRVSHAILLGYIQFLLQIDVRISATNTDSTPSYARSSRSILTPSSLRNISADSEFWERIVSIISLFNSSIASFLDVLQIPDDSNDDLSKYVPFRELLIEIRTISQELEKRTESISRRLESQLKFLELRRNLQESSSLSLLSLLAVVYLPLALASSILSMSTRIADLKYILYDFVGITVVLFTITAAIAITLRFMTWVSMSLRHRVGWLRSPLTRLLGFMVAVPWVLVLASFLVGMAYDAGLGLKMLGYSAAGFSGLMVVFILAAIAFAVMRGLKPDV</sequence>
<gene>
    <name evidence="2" type="ORF">BJX63DRAFT_415131</name>
</gene>
<evidence type="ECO:0000256" key="1">
    <source>
        <dbReference type="SAM" id="Phobius"/>
    </source>
</evidence>
<feature type="transmembrane region" description="Helical" evidence="1">
    <location>
        <begin position="409"/>
        <end position="434"/>
    </location>
</feature>
<feature type="transmembrane region" description="Helical" evidence="1">
    <location>
        <begin position="455"/>
        <end position="477"/>
    </location>
</feature>
<keyword evidence="3" id="KW-1185">Reference proteome</keyword>
<comment type="caution">
    <text evidence="2">The sequence shown here is derived from an EMBL/GenBank/DDBJ whole genome shotgun (WGS) entry which is preliminary data.</text>
</comment>
<name>A0ABR4GTJ8_9EURO</name>
<organism evidence="2 3">
    <name type="scientific">Aspergillus granulosus</name>
    <dbReference type="NCBI Taxonomy" id="176169"/>
    <lineage>
        <taxon>Eukaryota</taxon>
        <taxon>Fungi</taxon>
        <taxon>Dikarya</taxon>
        <taxon>Ascomycota</taxon>
        <taxon>Pezizomycotina</taxon>
        <taxon>Eurotiomycetes</taxon>
        <taxon>Eurotiomycetidae</taxon>
        <taxon>Eurotiales</taxon>
        <taxon>Aspergillaceae</taxon>
        <taxon>Aspergillus</taxon>
        <taxon>Aspergillus subgen. Nidulantes</taxon>
    </lineage>
</organism>
<feature type="transmembrane region" description="Helical" evidence="1">
    <location>
        <begin position="489"/>
        <end position="510"/>
    </location>
</feature>
<protein>
    <submittedName>
        <fullName evidence="2">Uncharacterized protein</fullName>
    </submittedName>
</protein>
<evidence type="ECO:0000313" key="2">
    <source>
        <dbReference type="EMBL" id="KAL2802405.1"/>
    </source>
</evidence>
<keyword evidence="1" id="KW-0812">Transmembrane</keyword>
<keyword evidence="1" id="KW-1133">Transmembrane helix</keyword>
<dbReference type="Proteomes" id="UP001610334">
    <property type="component" value="Unassembled WGS sequence"/>
</dbReference>
<keyword evidence="1" id="KW-0472">Membrane</keyword>
<dbReference type="EMBL" id="JBFXLT010000185">
    <property type="protein sequence ID" value="KAL2802405.1"/>
    <property type="molecule type" value="Genomic_DNA"/>
</dbReference>
<accession>A0ABR4GTJ8</accession>